<accession>A0A437A8K8</accession>
<dbReference type="RefSeq" id="XP_067493000.1">
    <property type="nucleotide sequence ID" value="XM_067630348.1"/>
</dbReference>
<feature type="transmembrane region" description="Helical" evidence="2">
    <location>
        <begin position="275"/>
        <end position="293"/>
    </location>
</feature>
<keyword evidence="4" id="KW-1185">Reference proteome</keyword>
<comment type="caution">
    <text evidence="3">The sequence shown here is derived from an EMBL/GenBank/DDBJ whole genome shotgun (WGS) entry which is preliminary data.</text>
</comment>
<protein>
    <submittedName>
        <fullName evidence="3">Uncharacterized protein</fullName>
    </submittedName>
</protein>
<dbReference type="Proteomes" id="UP000283090">
    <property type="component" value="Unassembled WGS sequence"/>
</dbReference>
<keyword evidence="2" id="KW-0472">Membrane</keyword>
<feature type="compositionally biased region" description="Pro residues" evidence="1">
    <location>
        <begin position="66"/>
        <end position="75"/>
    </location>
</feature>
<name>A0A437A8K8_ARTFL</name>
<feature type="compositionally biased region" description="Basic and acidic residues" evidence="1">
    <location>
        <begin position="179"/>
        <end position="188"/>
    </location>
</feature>
<proteinExistence type="predicted"/>
<evidence type="ECO:0000313" key="3">
    <source>
        <dbReference type="EMBL" id="RVD87456.1"/>
    </source>
</evidence>
<gene>
    <name evidence="3" type="ORF">DFL_001691</name>
</gene>
<keyword evidence="2" id="KW-0812">Transmembrane</keyword>
<dbReference type="AlphaFoldDB" id="A0A437A8K8"/>
<dbReference type="OrthoDB" id="5415194at2759"/>
<dbReference type="GeneID" id="93584002"/>
<feature type="region of interest" description="Disordered" evidence="1">
    <location>
        <begin position="1"/>
        <end position="78"/>
    </location>
</feature>
<dbReference type="EMBL" id="SAEB01000003">
    <property type="protein sequence ID" value="RVD87456.1"/>
    <property type="molecule type" value="Genomic_DNA"/>
</dbReference>
<evidence type="ECO:0000256" key="2">
    <source>
        <dbReference type="SAM" id="Phobius"/>
    </source>
</evidence>
<evidence type="ECO:0000256" key="1">
    <source>
        <dbReference type="SAM" id="MobiDB-lite"/>
    </source>
</evidence>
<sequence>MATTPIQLGNKWDGNLVNRPTLENKGASEKKTLAPGTKETPTDLAPGLRPRPHPAVPMMHGDFKGMPPPPPPPGGAPILKVEREAFKLPPRTPKNPNAPAKLPAKLKITPQVAMLDELKDCLGKKALKKCFEEPKREPPRKSPTLMDEVKAEIPGKIAKLKPIGNAGNVGRMKEDIEKAKAREDEHKRASPAILGPPKEPMKPKEPIKPKGPAKWKKPTIQSPKRVDSDKVELTSRPPGRPEAVAKIELATEPQTTVETRPVTAETSLEEPPDPYILWPIQAFGISLILLGLLKVEIYLWVISWNAQIWNQLYV</sequence>
<evidence type="ECO:0000313" key="4">
    <source>
        <dbReference type="Proteomes" id="UP000283090"/>
    </source>
</evidence>
<keyword evidence="2" id="KW-1133">Transmembrane helix</keyword>
<feature type="compositionally biased region" description="Basic and acidic residues" evidence="1">
    <location>
        <begin position="224"/>
        <end position="233"/>
    </location>
</feature>
<dbReference type="VEuPathDB" id="FungiDB:DFL_001691"/>
<feature type="region of interest" description="Disordered" evidence="1">
    <location>
        <begin position="179"/>
        <end position="241"/>
    </location>
</feature>
<feature type="compositionally biased region" description="Basic and acidic residues" evidence="1">
    <location>
        <begin position="199"/>
        <end position="208"/>
    </location>
</feature>
<organism evidence="3 4">
    <name type="scientific">Arthrobotrys flagrans</name>
    <name type="common">Nematode-trapping fungus</name>
    <name type="synonym">Trichothecium flagrans</name>
    <dbReference type="NCBI Taxonomy" id="97331"/>
    <lineage>
        <taxon>Eukaryota</taxon>
        <taxon>Fungi</taxon>
        <taxon>Dikarya</taxon>
        <taxon>Ascomycota</taxon>
        <taxon>Pezizomycotina</taxon>
        <taxon>Orbiliomycetes</taxon>
        <taxon>Orbiliales</taxon>
        <taxon>Orbiliaceae</taxon>
        <taxon>Arthrobotrys</taxon>
    </lineage>
</organism>
<reference evidence="3 4" key="1">
    <citation type="submission" date="2019-01" db="EMBL/GenBank/DDBJ databases">
        <title>Intercellular communication is required for trap formation in the nematode-trapping fungus Duddingtonia flagrans.</title>
        <authorList>
            <person name="Youssar L."/>
            <person name="Wernet V."/>
            <person name="Hensel N."/>
            <person name="Hildebrandt H.-G."/>
            <person name="Fischer R."/>
        </authorList>
    </citation>
    <scope>NUCLEOTIDE SEQUENCE [LARGE SCALE GENOMIC DNA]</scope>
    <source>
        <strain evidence="3 4">CBS H-5679</strain>
    </source>
</reference>